<dbReference type="AlphaFoldDB" id="A0AAP0DGL4"/>
<dbReference type="PANTHER" id="PTHR35111:SF1">
    <property type="entry name" value="OS04G0115900 PROTEIN"/>
    <property type="match status" value="1"/>
</dbReference>
<sequence length="142" mass="15689">MKSHFCMPTKMRATTRKTTRLSPMSLLDRFRDAVFRLIMISALSRVSSTPSSSSSTFDTQSPVRFSSRSSSKSSPAAATNRSHRSYHHYSIDSHHTEAVADCIEFIKRSANEENSGSTASISSRSPVFNKSAENIVVPLPVM</sequence>
<evidence type="ECO:0000313" key="3">
    <source>
        <dbReference type="Proteomes" id="UP001408789"/>
    </source>
</evidence>
<feature type="compositionally biased region" description="Low complexity" evidence="1">
    <location>
        <begin position="45"/>
        <end position="74"/>
    </location>
</feature>
<gene>
    <name evidence="2" type="ORF">SSX86_003089</name>
</gene>
<protein>
    <recommendedName>
        <fullName evidence="4">Josephin-like protein</fullName>
    </recommendedName>
</protein>
<evidence type="ECO:0000313" key="2">
    <source>
        <dbReference type="EMBL" id="KAK9074771.1"/>
    </source>
</evidence>
<organism evidence="2 3">
    <name type="scientific">Deinandra increscens subsp. villosa</name>
    <dbReference type="NCBI Taxonomy" id="3103831"/>
    <lineage>
        <taxon>Eukaryota</taxon>
        <taxon>Viridiplantae</taxon>
        <taxon>Streptophyta</taxon>
        <taxon>Embryophyta</taxon>
        <taxon>Tracheophyta</taxon>
        <taxon>Spermatophyta</taxon>
        <taxon>Magnoliopsida</taxon>
        <taxon>eudicotyledons</taxon>
        <taxon>Gunneridae</taxon>
        <taxon>Pentapetalae</taxon>
        <taxon>asterids</taxon>
        <taxon>campanulids</taxon>
        <taxon>Asterales</taxon>
        <taxon>Asteraceae</taxon>
        <taxon>Asteroideae</taxon>
        <taxon>Heliantheae alliance</taxon>
        <taxon>Madieae</taxon>
        <taxon>Madiinae</taxon>
        <taxon>Deinandra</taxon>
    </lineage>
</organism>
<proteinExistence type="predicted"/>
<dbReference type="PANTHER" id="PTHR35111">
    <property type="entry name" value="F10A5.9-RELATED"/>
    <property type="match status" value="1"/>
</dbReference>
<comment type="caution">
    <text evidence="2">The sequence shown here is derived from an EMBL/GenBank/DDBJ whole genome shotgun (WGS) entry which is preliminary data.</text>
</comment>
<reference evidence="2 3" key="1">
    <citation type="submission" date="2024-04" db="EMBL/GenBank/DDBJ databases">
        <title>The reference genome of an endangered Asteraceae, Deinandra increscens subsp. villosa, native to the Central Coast of California.</title>
        <authorList>
            <person name="Guilliams M."/>
            <person name="Hasenstab-Lehman K."/>
            <person name="Meyer R."/>
            <person name="Mcevoy S."/>
        </authorList>
    </citation>
    <scope>NUCLEOTIDE SEQUENCE [LARGE SCALE GENOMIC DNA]</scope>
    <source>
        <tissue evidence="2">Leaf</tissue>
    </source>
</reference>
<name>A0AAP0DGL4_9ASTR</name>
<feature type="region of interest" description="Disordered" evidence="1">
    <location>
        <begin position="45"/>
        <end position="90"/>
    </location>
</feature>
<dbReference type="Proteomes" id="UP001408789">
    <property type="component" value="Unassembled WGS sequence"/>
</dbReference>
<dbReference type="EMBL" id="JBCNJP010000007">
    <property type="protein sequence ID" value="KAK9074771.1"/>
    <property type="molecule type" value="Genomic_DNA"/>
</dbReference>
<accession>A0AAP0DGL4</accession>
<keyword evidence="3" id="KW-1185">Reference proteome</keyword>
<evidence type="ECO:0000256" key="1">
    <source>
        <dbReference type="SAM" id="MobiDB-lite"/>
    </source>
</evidence>
<evidence type="ECO:0008006" key="4">
    <source>
        <dbReference type="Google" id="ProtNLM"/>
    </source>
</evidence>